<name>A0A150P1C1_SORCE</name>
<dbReference type="Gene3D" id="3.90.180.10">
    <property type="entry name" value="Medium-chain alcohol dehydrogenases, catalytic domain"/>
    <property type="match status" value="1"/>
</dbReference>
<dbReference type="GO" id="GO:0008270">
    <property type="term" value="F:zinc ion binding"/>
    <property type="evidence" value="ECO:0007669"/>
    <property type="project" value="InterPro"/>
</dbReference>
<keyword evidence="3 5" id="KW-0862">Zinc</keyword>
<dbReference type="InterPro" id="IPR013154">
    <property type="entry name" value="ADH-like_N"/>
</dbReference>
<keyword evidence="4" id="KW-0560">Oxidoreductase</keyword>
<dbReference type="CDD" id="cd08283">
    <property type="entry name" value="FDH_like_1"/>
    <property type="match status" value="1"/>
</dbReference>
<evidence type="ECO:0000256" key="4">
    <source>
        <dbReference type="ARBA" id="ARBA00023002"/>
    </source>
</evidence>
<feature type="domain" description="Alcohol dehydrogenase-like N-terminal" evidence="7">
    <location>
        <begin position="25"/>
        <end position="144"/>
    </location>
</feature>
<dbReference type="EMBL" id="JELY01003496">
    <property type="protein sequence ID" value="KYF48439.1"/>
    <property type="molecule type" value="Genomic_DNA"/>
</dbReference>
<keyword evidence="2 5" id="KW-0479">Metal-binding</keyword>
<dbReference type="SUPFAM" id="SSF50129">
    <property type="entry name" value="GroES-like"/>
    <property type="match status" value="1"/>
</dbReference>
<comment type="similarity">
    <text evidence="5">Belongs to the zinc-containing alcohol dehydrogenase family.</text>
</comment>
<sequence length="383" mass="41269">MLALTYHGPRSVRVEENPEPRIQHPNDVILRVTRAAICGSDLHLYHGYVPDTRVGTIFGHEFTGVVEELGCSVRTLQRGDRVVVPFNIACGTCFFCQRERTSACESTNPLSTIAAGIFGYSHTTGGYQGGQAERVRVPFADVGPMKIPDDLSDEDALFLSDILPTGYQAAEMGDIGPADTVAVFGCGPVGLVAQRCAWLLGARRVIAIDSVGYRLDFARCYNQAETLDFSKVPDVVSVLRDMTDGRGPDVCIEAVGLEANGSTLHDVLGKALLLEAGSPVALNWAIQSVRRGGRVSIVGVYGPPWNLVDMGAAMNKGLTIKAGQCDVKRYMPHLLQHIRKGNIDPGALITHRVPLEAAAEMYRVFAARTDGIIKCVLVPPGAR</sequence>
<evidence type="ECO:0000259" key="7">
    <source>
        <dbReference type="Pfam" id="PF08240"/>
    </source>
</evidence>
<evidence type="ECO:0000256" key="3">
    <source>
        <dbReference type="ARBA" id="ARBA00022833"/>
    </source>
</evidence>
<evidence type="ECO:0000256" key="2">
    <source>
        <dbReference type="ARBA" id="ARBA00022723"/>
    </source>
</evidence>
<dbReference type="PROSITE" id="PS00059">
    <property type="entry name" value="ADH_ZINC"/>
    <property type="match status" value="1"/>
</dbReference>
<dbReference type="GO" id="GO:0016491">
    <property type="term" value="F:oxidoreductase activity"/>
    <property type="evidence" value="ECO:0007669"/>
    <property type="project" value="UniProtKB-KW"/>
</dbReference>
<evidence type="ECO:0000256" key="1">
    <source>
        <dbReference type="ARBA" id="ARBA00001947"/>
    </source>
</evidence>
<dbReference type="InterPro" id="IPR036291">
    <property type="entry name" value="NAD(P)-bd_dom_sf"/>
</dbReference>
<comment type="caution">
    <text evidence="8">The sequence shown here is derived from an EMBL/GenBank/DDBJ whole genome shotgun (WGS) entry which is preliminary data.</text>
</comment>
<evidence type="ECO:0000313" key="9">
    <source>
        <dbReference type="Proteomes" id="UP000075420"/>
    </source>
</evidence>
<dbReference type="Proteomes" id="UP000075420">
    <property type="component" value="Unassembled WGS sequence"/>
</dbReference>
<dbReference type="Gene3D" id="3.40.50.720">
    <property type="entry name" value="NAD(P)-binding Rossmann-like Domain"/>
    <property type="match status" value="1"/>
</dbReference>
<dbReference type="InterPro" id="IPR013149">
    <property type="entry name" value="ADH-like_C"/>
</dbReference>
<feature type="domain" description="Alcohol dehydrogenase-like C-terminal" evidence="6">
    <location>
        <begin position="188"/>
        <end position="260"/>
    </location>
</feature>
<dbReference type="PANTHER" id="PTHR42813:SF2">
    <property type="entry name" value="DEHYDROGENASE, ZINC-CONTAINING, PUTATIVE (AFU_ORTHOLOGUE AFUA_2G02810)-RELATED"/>
    <property type="match status" value="1"/>
</dbReference>
<evidence type="ECO:0000313" key="8">
    <source>
        <dbReference type="EMBL" id="KYF48439.1"/>
    </source>
</evidence>
<gene>
    <name evidence="8" type="ORF">BE08_42355</name>
</gene>
<proteinExistence type="inferred from homology"/>
<protein>
    <submittedName>
        <fullName evidence="8">Glutathione-dependent formaldehyde dehydrogenase</fullName>
    </submittedName>
</protein>
<evidence type="ECO:0000256" key="5">
    <source>
        <dbReference type="RuleBase" id="RU361277"/>
    </source>
</evidence>
<dbReference type="Pfam" id="PF08240">
    <property type="entry name" value="ADH_N"/>
    <property type="match status" value="1"/>
</dbReference>
<dbReference type="InterPro" id="IPR011032">
    <property type="entry name" value="GroES-like_sf"/>
</dbReference>
<accession>A0A150P1C1</accession>
<dbReference type="PANTHER" id="PTHR42813">
    <property type="entry name" value="ZINC-TYPE ALCOHOL DEHYDROGENASE-LIKE"/>
    <property type="match status" value="1"/>
</dbReference>
<dbReference type="SUPFAM" id="SSF51735">
    <property type="entry name" value="NAD(P)-binding Rossmann-fold domains"/>
    <property type="match status" value="1"/>
</dbReference>
<dbReference type="AlphaFoldDB" id="A0A150P1C1"/>
<comment type="cofactor">
    <cofactor evidence="1 5">
        <name>Zn(2+)</name>
        <dbReference type="ChEBI" id="CHEBI:29105"/>
    </cofactor>
</comment>
<reference evidence="8 9" key="1">
    <citation type="submission" date="2014-02" db="EMBL/GenBank/DDBJ databases">
        <title>The small core and large imbalanced accessory genome model reveals a collaborative survival strategy of Sorangium cellulosum strains in nature.</title>
        <authorList>
            <person name="Han K."/>
            <person name="Peng R."/>
            <person name="Blom J."/>
            <person name="Li Y.-Z."/>
        </authorList>
    </citation>
    <scope>NUCLEOTIDE SEQUENCE [LARGE SCALE GENOMIC DNA]</scope>
    <source>
        <strain evidence="8 9">So0157-25</strain>
    </source>
</reference>
<organism evidence="8 9">
    <name type="scientific">Sorangium cellulosum</name>
    <name type="common">Polyangium cellulosum</name>
    <dbReference type="NCBI Taxonomy" id="56"/>
    <lineage>
        <taxon>Bacteria</taxon>
        <taxon>Pseudomonadati</taxon>
        <taxon>Myxococcota</taxon>
        <taxon>Polyangia</taxon>
        <taxon>Polyangiales</taxon>
        <taxon>Polyangiaceae</taxon>
        <taxon>Sorangium</taxon>
    </lineage>
</organism>
<dbReference type="InterPro" id="IPR002328">
    <property type="entry name" value="ADH_Zn_CS"/>
</dbReference>
<dbReference type="Pfam" id="PF00107">
    <property type="entry name" value="ADH_zinc_N"/>
    <property type="match status" value="1"/>
</dbReference>
<evidence type="ECO:0000259" key="6">
    <source>
        <dbReference type="Pfam" id="PF00107"/>
    </source>
</evidence>